<protein>
    <submittedName>
        <fullName evidence="2">Uncharacterized protein</fullName>
    </submittedName>
</protein>
<dbReference type="EMBL" id="JACSGT010000001">
    <property type="protein sequence ID" value="MCF2220425.1"/>
    <property type="molecule type" value="Genomic_DNA"/>
</dbReference>
<dbReference type="Proteomes" id="UP001430374">
    <property type="component" value="Unassembled WGS sequence"/>
</dbReference>
<feature type="transmembrane region" description="Helical" evidence="1">
    <location>
        <begin position="6"/>
        <end position="26"/>
    </location>
</feature>
<evidence type="ECO:0000256" key="1">
    <source>
        <dbReference type="SAM" id="Phobius"/>
    </source>
</evidence>
<keyword evidence="3" id="KW-1185">Reference proteome</keyword>
<keyword evidence="1" id="KW-1133">Transmembrane helix</keyword>
<gene>
    <name evidence="2" type="ORF">H9Q08_14150</name>
</gene>
<organism evidence="2 3">
    <name type="scientific">Chryseobacterium indicum</name>
    <dbReference type="NCBI Taxonomy" id="2766954"/>
    <lineage>
        <taxon>Bacteria</taxon>
        <taxon>Pseudomonadati</taxon>
        <taxon>Bacteroidota</taxon>
        <taxon>Flavobacteriia</taxon>
        <taxon>Flavobacteriales</taxon>
        <taxon>Weeksellaceae</taxon>
        <taxon>Chryseobacterium group</taxon>
        <taxon>Chryseobacterium</taxon>
    </lineage>
</organism>
<proteinExistence type="predicted"/>
<accession>A0ABS9C819</accession>
<keyword evidence="1" id="KW-0812">Transmembrane</keyword>
<keyword evidence="1" id="KW-0472">Membrane</keyword>
<name>A0ABS9C819_9FLAO</name>
<evidence type="ECO:0000313" key="2">
    <source>
        <dbReference type="EMBL" id="MCF2220425.1"/>
    </source>
</evidence>
<comment type="caution">
    <text evidence="2">The sequence shown here is derived from an EMBL/GenBank/DDBJ whole genome shotgun (WGS) entry which is preliminary data.</text>
</comment>
<reference evidence="2" key="1">
    <citation type="submission" date="2021-08" db="EMBL/GenBank/DDBJ databases">
        <title>Complete genome sequence of Chryseobacterium sp strain PS-8.</title>
        <authorList>
            <person name="Das S.K."/>
        </authorList>
    </citation>
    <scope>NUCLEOTIDE SEQUENCE</scope>
    <source>
        <strain evidence="2">PS-8</strain>
    </source>
</reference>
<dbReference type="RefSeq" id="WP_235131853.1">
    <property type="nucleotide sequence ID" value="NZ_JACSGT010000001.1"/>
</dbReference>
<sequence>MHKKLFFIFLFIPFMIVLMNMIYPFVSYIKTKIYETTQYHILNHKLDAAETIYFSEKEILNAEWKEEKEFTLNGFSYDIIKVDLKNGEKYYHCYFDKKDIVIDSILKFSEFFAAKKIGAWRHFNSPFQHKKIIKTSSFYTFFEAEKLHFFIFYFRPKSDYLKRLENAYYLSVIIPPPEKSFISS</sequence>
<evidence type="ECO:0000313" key="3">
    <source>
        <dbReference type="Proteomes" id="UP001430374"/>
    </source>
</evidence>